<dbReference type="EMBL" id="JBHFNT010000182">
    <property type="protein sequence ID" value="MFB2836851.1"/>
    <property type="molecule type" value="Genomic_DNA"/>
</dbReference>
<evidence type="ECO:0000313" key="2">
    <source>
        <dbReference type="EMBL" id="MFB2836851.1"/>
    </source>
</evidence>
<comment type="caution">
    <text evidence="2">The sequence shown here is derived from an EMBL/GenBank/DDBJ whole genome shotgun (WGS) entry which is preliminary data.</text>
</comment>
<protein>
    <submittedName>
        <fullName evidence="2">PIN domain-containing protein</fullName>
    </submittedName>
</protein>
<keyword evidence="3" id="KW-1185">Reference proteome</keyword>
<evidence type="ECO:0000259" key="1">
    <source>
        <dbReference type="Pfam" id="PF10130"/>
    </source>
</evidence>
<reference evidence="2 3" key="1">
    <citation type="submission" date="2024-09" db="EMBL/GenBank/DDBJ databases">
        <title>Floridaenema gen nov. (Aerosakkonemataceae, Aerosakkonematales ord. nov., Cyanobacteria) from benthic tropical and subtropical fresh waters, with the description of four new species.</title>
        <authorList>
            <person name="Moretto J.A."/>
            <person name="Berthold D.E."/>
            <person name="Lefler F.W."/>
            <person name="Huang I.-S."/>
            <person name="Laughinghouse H. IV."/>
        </authorList>
    </citation>
    <scope>NUCLEOTIDE SEQUENCE [LARGE SCALE GENOMIC DNA]</scope>
    <source>
        <strain evidence="2 3">BLCC-F167</strain>
    </source>
</reference>
<dbReference type="Pfam" id="PF10130">
    <property type="entry name" value="PIN_2"/>
    <property type="match status" value="1"/>
</dbReference>
<dbReference type="InterPro" id="IPR029060">
    <property type="entry name" value="PIN-like_dom_sf"/>
</dbReference>
<name>A0ABV4WQ62_9CYAN</name>
<dbReference type="Proteomes" id="UP001576780">
    <property type="component" value="Unassembled WGS sequence"/>
</dbReference>
<evidence type="ECO:0000313" key="3">
    <source>
        <dbReference type="Proteomes" id="UP001576780"/>
    </source>
</evidence>
<gene>
    <name evidence="2" type="ORF">ACE1CA_20175</name>
</gene>
<dbReference type="RefSeq" id="WP_413279217.1">
    <property type="nucleotide sequence ID" value="NZ_JBHFNT010000182.1"/>
</dbReference>
<dbReference type="SUPFAM" id="SSF88723">
    <property type="entry name" value="PIN domain-like"/>
    <property type="match status" value="1"/>
</dbReference>
<proteinExistence type="predicted"/>
<accession>A0ABV4WQ62</accession>
<organism evidence="2 3">
    <name type="scientific">Floridaenema evergladense BLCC-F167</name>
    <dbReference type="NCBI Taxonomy" id="3153639"/>
    <lineage>
        <taxon>Bacteria</taxon>
        <taxon>Bacillati</taxon>
        <taxon>Cyanobacteriota</taxon>
        <taxon>Cyanophyceae</taxon>
        <taxon>Oscillatoriophycideae</taxon>
        <taxon>Aerosakkonematales</taxon>
        <taxon>Aerosakkonemataceae</taxon>
        <taxon>Floridanema</taxon>
        <taxon>Floridanema evergladense</taxon>
    </lineage>
</organism>
<feature type="domain" description="PIN" evidence="1">
    <location>
        <begin position="4"/>
        <end position="140"/>
    </location>
</feature>
<sequence length="145" mass="16610">MILIVDANILIGELLRQRGQNLIQNPELMLYITEQVLDETQYEIRRRIPLMVSQGRLTEANAQLLLAQAIHLIETKVSVITEPNYIHLEIEARNRIPRDPNDWSTVALALLMNAAIWTQDCDFLGCGCPTWTTETLLIQMQTNQI</sequence>
<dbReference type="InterPro" id="IPR002716">
    <property type="entry name" value="PIN_dom"/>
</dbReference>